<evidence type="ECO:0000256" key="2">
    <source>
        <dbReference type="SAM" id="SignalP"/>
    </source>
</evidence>
<protein>
    <submittedName>
        <fullName evidence="3">Uncharacterized protein</fullName>
    </submittedName>
</protein>
<name>A0A1W0E6P1_9MICR</name>
<organism evidence="3 4">
    <name type="scientific">Ecytonucleospora hepatopenaei</name>
    <dbReference type="NCBI Taxonomy" id="646526"/>
    <lineage>
        <taxon>Eukaryota</taxon>
        <taxon>Fungi</taxon>
        <taxon>Fungi incertae sedis</taxon>
        <taxon>Microsporidia</taxon>
        <taxon>Enterocytozoonidae</taxon>
        <taxon>Ecytonucleospora</taxon>
    </lineage>
</organism>
<dbReference type="AlphaFoldDB" id="A0A1W0E6P1"/>
<dbReference type="VEuPathDB" id="MicrosporidiaDB:EHP00_964"/>
<proteinExistence type="predicted"/>
<dbReference type="Proteomes" id="UP000192758">
    <property type="component" value="Unassembled WGS sequence"/>
</dbReference>
<reference evidence="3 4" key="1">
    <citation type="journal article" date="2017" name="Environ. Microbiol.">
        <title>Decay of the glycolytic pathway and adaptation to intranuclear parasitism within Enterocytozoonidae microsporidia.</title>
        <authorList>
            <person name="Wiredu Boakye D."/>
            <person name="Jaroenlak P."/>
            <person name="Prachumwat A."/>
            <person name="Williams T.A."/>
            <person name="Bateman K.S."/>
            <person name="Itsathitphaisarn O."/>
            <person name="Sritunyalucksana K."/>
            <person name="Paszkiewicz K.H."/>
            <person name="Moore K.A."/>
            <person name="Stentiford G.D."/>
            <person name="Williams B.A."/>
        </authorList>
    </citation>
    <scope>NUCLEOTIDE SEQUENCE [LARGE SCALE GENOMIC DNA]</scope>
    <source>
        <strain evidence="3 4">TH1</strain>
    </source>
</reference>
<feature type="chain" id="PRO_5013275056" evidence="2">
    <location>
        <begin position="18"/>
        <end position="140"/>
    </location>
</feature>
<keyword evidence="1" id="KW-0175">Coiled coil</keyword>
<feature type="coiled-coil region" evidence="1">
    <location>
        <begin position="49"/>
        <end position="107"/>
    </location>
</feature>
<feature type="signal peptide" evidence="2">
    <location>
        <begin position="1"/>
        <end position="17"/>
    </location>
</feature>
<keyword evidence="2" id="KW-0732">Signal</keyword>
<accession>A0A1W0E6P1</accession>
<comment type="caution">
    <text evidence="3">The sequence shown here is derived from an EMBL/GenBank/DDBJ whole genome shotgun (WGS) entry which is preliminary data.</text>
</comment>
<dbReference type="EMBL" id="MNPJ01000015">
    <property type="protein sequence ID" value="OQS54921.1"/>
    <property type="molecule type" value="Genomic_DNA"/>
</dbReference>
<evidence type="ECO:0000256" key="1">
    <source>
        <dbReference type="SAM" id="Coils"/>
    </source>
</evidence>
<sequence>MLFINFNFSIWIYLVFSSSFNECLNNFIQITNDHLNAFQNIANIYQQIISNNEIEQQALSKRLEFIEEKISYLIFCRLKIFNIFTDINELEKEMSVNKENVSNYDENQEQIRKILILENDIYLQIDNLLTKFEEKKRIYS</sequence>
<gene>
    <name evidence="3" type="ORF">EHP00_964</name>
</gene>
<keyword evidence="4" id="KW-1185">Reference proteome</keyword>
<evidence type="ECO:0000313" key="3">
    <source>
        <dbReference type="EMBL" id="OQS54921.1"/>
    </source>
</evidence>
<evidence type="ECO:0000313" key="4">
    <source>
        <dbReference type="Proteomes" id="UP000192758"/>
    </source>
</evidence>